<dbReference type="RefSeq" id="XP_018076723.1">
    <property type="nucleotide sequence ID" value="XM_018210435.1"/>
</dbReference>
<keyword evidence="4" id="KW-0833">Ubl conjugation pathway</keyword>
<dbReference type="STRING" id="149040.A0A194XQ98"/>
<evidence type="ECO:0000256" key="1">
    <source>
        <dbReference type="ARBA" id="ARBA00005696"/>
    </source>
</evidence>
<keyword evidence="8" id="KW-0472">Membrane</keyword>
<sequence>MAHHDEFRQWPFLNEEEFELACAFFDQRYVRAHLGPTRQIFKIRHRRIATSGNSYIEILRLLQLPEQPDELSAMLERLGGGFGESADVEMNIDSKDEEDDQEALRDPDSLPGYTPYAQQPYVMYEIHLHPTYRLPTLWFTLHDLPAGEPTFDLDAIYRYLVPPQYKDNLRALGVTGGISAAPHPVTDVPAFFIHPCQTKEAMEKFDCTMQDYLMVWIGLVGSCVGLWVPPEMAISVDAS</sequence>
<keyword evidence="5" id="KW-0653">Protein transport</keyword>
<dbReference type="Pfam" id="PF03987">
    <property type="entry name" value="Autophagy_act_C"/>
    <property type="match status" value="1"/>
</dbReference>
<dbReference type="GO" id="GO:0061651">
    <property type="term" value="F:Atg12 conjugating enzyme activity"/>
    <property type="evidence" value="ECO:0007669"/>
    <property type="project" value="TreeGrafter"/>
</dbReference>
<accession>A0A194XQ98</accession>
<feature type="transmembrane region" description="Helical" evidence="8">
    <location>
        <begin position="212"/>
        <end position="229"/>
    </location>
</feature>
<evidence type="ECO:0000256" key="4">
    <source>
        <dbReference type="ARBA" id="ARBA00022786"/>
    </source>
</evidence>
<evidence type="ECO:0000313" key="10">
    <source>
        <dbReference type="Proteomes" id="UP000070700"/>
    </source>
</evidence>
<evidence type="ECO:0000256" key="5">
    <source>
        <dbReference type="ARBA" id="ARBA00022927"/>
    </source>
</evidence>
<dbReference type="Gene3D" id="3.30.1460.50">
    <property type="match status" value="1"/>
</dbReference>
<keyword evidence="8" id="KW-0812">Transmembrane</keyword>
<dbReference type="GeneID" id="28820161"/>
<keyword evidence="5" id="KW-0813">Transport</keyword>
<evidence type="ECO:0000256" key="2">
    <source>
        <dbReference type="ARBA" id="ARBA00021099"/>
    </source>
</evidence>
<keyword evidence="10" id="KW-1185">Reference proteome</keyword>
<dbReference type="EMBL" id="KQ947406">
    <property type="protein sequence ID" value="KUJ22368.1"/>
    <property type="molecule type" value="Genomic_DNA"/>
</dbReference>
<reference evidence="9 10" key="1">
    <citation type="submission" date="2015-10" db="EMBL/GenBank/DDBJ databases">
        <title>Full genome of DAOMC 229536 Phialocephala scopiformis, a fungal endophyte of spruce producing the potent anti-insectan compound rugulosin.</title>
        <authorList>
            <consortium name="DOE Joint Genome Institute"/>
            <person name="Walker A.K."/>
            <person name="Frasz S.L."/>
            <person name="Seifert K.A."/>
            <person name="Miller J.D."/>
            <person name="Mondo S.J."/>
            <person name="Labutti K."/>
            <person name="Lipzen A."/>
            <person name="Dockter R."/>
            <person name="Kennedy M."/>
            <person name="Grigoriev I.V."/>
            <person name="Spatafora J.W."/>
        </authorList>
    </citation>
    <scope>NUCLEOTIDE SEQUENCE [LARGE SCALE GENOMIC DNA]</scope>
    <source>
        <strain evidence="9 10">CBS 120377</strain>
    </source>
</reference>
<evidence type="ECO:0000256" key="7">
    <source>
        <dbReference type="ARBA" id="ARBA00029833"/>
    </source>
</evidence>
<evidence type="ECO:0000313" key="9">
    <source>
        <dbReference type="EMBL" id="KUJ22368.1"/>
    </source>
</evidence>
<dbReference type="InterPro" id="IPR007135">
    <property type="entry name" value="Atg3/Atg10"/>
</dbReference>
<dbReference type="GO" id="GO:0015031">
    <property type="term" value="P:protein transport"/>
    <property type="evidence" value="ECO:0007669"/>
    <property type="project" value="UniProtKB-KW"/>
</dbReference>
<dbReference type="AlphaFoldDB" id="A0A194XQ98"/>
<dbReference type="PANTHER" id="PTHR14957:SF1">
    <property type="entry name" value="UBIQUITIN-LIKE-CONJUGATING ENZYME ATG10"/>
    <property type="match status" value="1"/>
</dbReference>
<keyword evidence="3" id="KW-0808">Transferase</keyword>
<dbReference type="Proteomes" id="UP000070700">
    <property type="component" value="Unassembled WGS sequence"/>
</dbReference>
<dbReference type="GO" id="GO:0005829">
    <property type="term" value="C:cytosol"/>
    <property type="evidence" value="ECO:0007669"/>
    <property type="project" value="TreeGrafter"/>
</dbReference>
<evidence type="ECO:0000256" key="6">
    <source>
        <dbReference type="ARBA" id="ARBA00023006"/>
    </source>
</evidence>
<dbReference type="PANTHER" id="PTHR14957">
    <property type="entry name" value="UBIQUITIN-LIKE-CONJUGATING ENZYME ATG10"/>
    <property type="match status" value="1"/>
</dbReference>
<keyword evidence="6" id="KW-0072">Autophagy</keyword>
<name>A0A194XQ98_MOLSC</name>
<evidence type="ECO:0000256" key="8">
    <source>
        <dbReference type="SAM" id="Phobius"/>
    </source>
</evidence>
<dbReference type="InParanoid" id="A0A194XQ98"/>
<protein>
    <recommendedName>
        <fullName evidence="2">Ubiquitin-like-conjugating enzyme ATG10</fullName>
    </recommendedName>
    <alternativeName>
        <fullName evidence="7">Autophagy-related protein 10</fullName>
    </alternativeName>
</protein>
<dbReference type="GO" id="GO:0000045">
    <property type="term" value="P:autophagosome assembly"/>
    <property type="evidence" value="ECO:0007669"/>
    <property type="project" value="TreeGrafter"/>
</dbReference>
<dbReference type="GO" id="GO:0032446">
    <property type="term" value="P:protein modification by small protein conjugation"/>
    <property type="evidence" value="ECO:0007669"/>
    <property type="project" value="TreeGrafter"/>
</dbReference>
<dbReference type="GO" id="GO:0000422">
    <property type="term" value="P:autophagy of mitochondrion"/>
    <property type="evidence" value="ECO:0007669"/>
    <property type="project" value="TreeGrafter"/>
</dbReference>
<gene>
    <name evidence="9" type="ORF">LY89DRAFT_606857</name>
</gene>
<dbReference type="KEGG" id="psco:LY89DRAFT_606857"/>
<organism evidence="9 10">
    <name type="scientific">Mollisia scopiformis</name>
    <name type="common">Conifer needle endophyte fungus</name>
    <name type="synonym">Phialocephala scopiformis</name>
    <dbReference type="NCBI Taxonomy" id="149040"/>
    <lineage>
        <taxon>Eukaryota</taxon>
        <taxon>Fungi</taxon>
        <taxon>Dikarya</taxon>
        <taxon>Ascomycota</taxon>
        <taxon>Pezizomycotina</taxon>
        <taxon>Leotiomycetes</taxon>
        <taxon>Helotiales</taxon>
        <taxon>Mollisiaceae</taxon>
        <taxon>Mollisia</taxon>
    </lineage>
</organism>
<proteinExistence type="inferred from homology"/>
<evidence type="ECO:0000256" key="3">
    <source>
        <dbReference type="ARBA" id="ARBA00022679"/>
    </source>
</evidence>
<comment type="similarity">
    <text evidence="1">Belongs to the ATG10 family.</text>
</comment>
<keyword evidence="8" id="KW-1133">Transmembrane helix</keyword>
<dbReference type="OrthoDB" id="4089664at2759"/>